<accession>A0A8I1HTM6</accession>
<feature type="domain" description="THUMP-like" evidence="1">
    <location>
        <begin position="303"/>
        <end position="366"/>
    </location>
</feature>
<gene>
    <name evidence="2" type="ORF">JDP02_00760</name>
</gene>
<protein>
    <submittedName>
        <fullName evidence="2">SAM-dependent methyltransferase</fullName>
    </submittedName>
</protein>
<dbReference type="Proteomes" id="UP000603369">
    <property type="component" value="Unassembled WGS sequence"/>
</dbReference>
<keyword evidence="3" id="KW-1185">Reference proteome</keyword>
<keyword evidence="2" id="KW-0489">Methyltransferase</keyword>
<proteinExistence type="predicted"/>
<dbReference type="Gene3D" id="3.40.50.150">
    <property type="entry name" value="Vaccinia Virus protein VP39"/>
    <property type="match status" value="1"/>
</dbReference>
<dbReference type="SUPFAM" id="SSF53335">
    <property type="entry name" value="S-adenosyl-L-methionine-dependent methyltransferases"/>
    <property type="match status" value="1"/>
</dbReference>
<dbReference type="InterPro" id="IPR041497">
    <property type="entry name" value="Thump-like"/>
</dbReference>
<dbReference type="GO" id="GO:0008168">
    <property type="term" value="F:methyltransferase activity"/>
    <property type="evidence" value="ECO:0007669"/>
    <property type="project" value="UniProtKB-KW"/>
</dbReference>
<keyword evidence="2" id="KW-0808">Transferase</keyword>
<dbReference type="Pfam" id="PF18096">
    <property type="entry name" value="Thump_like"/>
    <property type="match status" value="1"/>
</dbReference>
<dbReference type="RefSeq" id="WP_150851147.1">
    <property type="nucleotide sequence ID" value="NZ_JAEHFL010000001.1"/>
</dbReference>
<comment type="caution">
    <text evidence="2">The sequence shown here is derived from an EMBL/GenBank/DDBJ whole genome shotgun (WGS) entry which is preliminary data.</text>
</comment>
<dbReference type="AlphaFoldDB" id="A0A8I1HTM6"/>
<evidence type="ECO:0000259" key="1">
    <source>
        <dbReference type="Pfam" id="PF18096"/>
    </source>
</evidence>
<organism evidence="2 3">
    <name type="scientific">Corynebacterium tuberculostearicum</name>
    <dbReference type="NCBI Taxonomy" id="38304"/>
    <lineage>
        <taxon>Bacteria</taxon>
        <taxon>Bacillati</taxon>
        <taxon>Actinomycetota</taxon>
        <taxon>Actinomycetes</taxon>
        <taxon>Mycobacteriales</taxon>
        <taxon>Corynebacteriaceae</taxon>
        <taxon>Corynebacterium</taxon>
    </lineage>
</organism>
<dbReference type="InterPro" id="IPR029063">
    <property type="entry name" value="SAM-dependent_MTases_sf"/>
</dbReference>
<dbReference type="GO" id="GO:0032259">
    <property type="term" value="P:methylation"/>
    <property type="evidence" value="ECO:0007669"/>
    <property type="project" value="UniProtKB-KW"/>
</dbReference>
<evidence type="ECO:0000313" key="2">
    <source>
        <dbReference type="EMBL" id="MBK3427050.1"/>
    </source>
</evidence>
<reference evidence="2 3" key="1">
    <citation type="submission" date="2020-12" db="EMBL/GenBank/DDBJ databases">
        <title>Draft genome sequence of the commensal strain Corynebacterium tuberculostearicum MFP09/CIP 102622 isolated from human skin.</title>
        <authorList>
            <person name="Boukerb A.M."/>
            <person name="Janvier X."/>
            <person name="Feuilloley M.G.J."/>
            <person name="Groboillot A."/>
        </authorList>
    </citation>
    <scope>NUCLEOTIDE SEQUENCE [LARGE SCALE GENOMIC DNA]</scope>
    <source>
        <strain evidence="2 3">CIP 102622</strain>
    </source>
</reference>
<evidence type="ECO:0000313" key="3">
    <source>
        <dbReference type="Proteomes" id="UP000603369"/>
    </source>
</evidence>
<name>A0A8I1HTM6_9CORY</name>
<sequence length="377" mass="41236">MSFTPAEVDFLAERQEDIAHLDLTLTKASRLKDAEILKAKFGEYGRAVMELVTARSSGKLPHDWLMDADSAQQATPIEVAAYRTKFLAEQGVRSVHDVTCSIGTEGYNSPLDYFGSDLDESRVRMARHNLSSAKIFRADALTTTTTADVLLADPARRAGGRRITRPEDLVPPLPEVVDKHRDKELAIKCAPGLDFSEWDGLVTVASVDGGVKEACLYTPGLGRGRRAVMIRGNKLDVLDDHADNLPDAGDIGSYLIDPDGAIVRAGLVQHYAAREGLHQIDPRIAYLTGERIPEGTSGFPFIEKVPLKRLKSVLKSYDAGSLEILVRGVEVDPDQLRKKMKLKGTRPFAVIITRIGSQGIALLCQPRVSSSEDNYAT</sequence>
<dbReference type="EMBL" id="JAEHFL010000001">
    <property type="protein sequence ID" value="MBK3427050.1"/>
    <property type="molecule type" value="Genomic_DNA"/>
</dbReference>